<reference evidence="1" key="1">
    <citation type="submission" date="2020-08" db="EMBL/GenBank/DDBJ databases">
        <title>Multicomponent nature underlies the extraordinary mechanical properties of spider dragline silk.</title>
        <authorList>
            <person name="Kono N."/>
            <person name="Nakamura H."/>
            <person name="Mori M."/>
            <person name="Yoshida Y."/>
            <person name="Ohtoshi R."/>
            <person name="Malay A.D."/>
            <person name="Moran D.A.P."/>
            <person name="Tomita M."/>
            <person name="Numata K."/>
            <person name="Arakawa K."/>
        </authorList>
    </citation>
    <scope>NUCLEOTIDE SEQUENCE</scope>
</reference>
<dbReference type="AlphaFoldDB" id="A0A8X6U7D6"/>
<proteinExistence type="predicted"/>
<organism evidence="1 2">
    <name type="scientific">Nephila pilipes</name>
    <name type="common">Giant wood spider</name>
    <name type="synonym">Nephila maculata</name>
    <dbReference type="NCBI Taxonomy" id="299642"/>
    <lineage>
        <taxon>Eukaryota</taxon>
        <taxon>Metazoa</taxon>
        <taxon>Ecdysozoa</taxon>
        <taxon>Arthropoda</taxon>
        <taxon>Chelicerata</taxon>
        <taxon>Arachnida</taxon>
        <taxon>Araneae</taxon>
        <taxon>Araneomorphae</taxon>
        <taxon>Entelegynae</taxon>
        <taxon>Araneoidea</taxon>
        <taxon>Nephilidae</taxon>
        <taxon>Nephila</taxon>
    </lineage>
</organism>
<evidence type="ECO:0000313" key="1">
    <source>
        <dbReference type="EMBL" id="GFT99781.1"/>
    </source>
</evidence>
<comment type="caution">
    <text evidence="1">The sequence shown here is derived from an EMBL/GenBank/DDBJ whole genome shotgun (WGS) entry which is preliminary data.</text>
</comment>
<evidence type="ECO:0000313" key="2">
    <source>
        <dbReference type="Proteomes" id="UP000887013"/>
    </source>
</evidence>
<accession>A0A8X6U7D6</accession>
<protein>
    <submittedName>
        <fullName evidence="1">Uncharacterized protein</fullName>
    </submittedName>
</protein>
<dbReference type="EMBL" id="BMAW01027011">
    <property type="protein sequence ID" value="GFT99781.1"/>
    <property type="molecule type" value="Genomic_DNA"/>
</dbReference>
<name>A0A8X6U7D6_NEPPI</name>
<gene>
    <name evidence="1" type="ORF">NPIL_36621</name>
</gene>
<keyword evidence="2" id="KW-1185">Reference proteome</keyword>
<sequence length="90" mass="10196">ISRSVGKQDLKEHTSTISHRIDENDDKIFTNVYTCHLHGYENIASSKPTDSKIDESKTNRSADVCIGGETMRFQKGMIEPSLYYGENNEL</sequence>
<dbReference type="Proteomes" id="UP000887013">
    <property type="component" value="Unassembled WGS sequence"/>
</dbReference>
<feature type="non-terminal residue" evidence="1">
    <location>
        <position position="1"/>
    </location>
</feature>